<dbReference type="EMBL" id="CACVAP010000089">
    <property type="protein sequence ID" value="CAA6818238.1"/>
    <property type="molecule type" value="Genomic_DNA"/>
</dbReference>
<protein>
    <submittedName>
        <fullName evidence="8">Twin-arginine translocation pathway signal</fullName>
    </submittedName>
</protein>
<feature type="compositionally biased region" description="Basic and acidic residues" evidence="5">
    <location>
        <begin position="27"/>
        <end position="48"/>
    </location>
</feature>
<evidence type="ECO:0000256" key="5">
    <source>
        <dbReference type="SAM" id="MobiDB-lite"/>
    </source>
</evidence>
<comment type="cofactor">
    <cofactor evidence="1">
        <name>Mo-molybdopterin</name>
        <dbReference type="ChEBI" id="CHEBI:71302"/>
    </cofactor>
</comment>
<dbReference type="InterPro" id="IPR014756">
    <property type="entry name" value="Ig_E-set"/>
</dbReference>
<dbReference type="InterPro" id="IPR036374">
    <property type="entry name" value="OxRdtase_Mopterin-bd_sf"/>
</dbReference>
<sequence length="401" mass="45139">MQRREFFKKAALTAGAVGLGITTSEAGETHQPIDNRKVSKHTFPEKRPLITYSDRPPLLETPRDVFTSVLTPNDQFFVRWHMPDIPTHIDPDTYTVKINGLVDQELNISLNDLKTKFEQVEVTAVLQCGGNSRSAFTPIAGGIQWGNGAMGCATWKGVRLSDILAKAGLKKDAEWIGFNGSEKVAYYETPNFIRELEISELDDHVILAYEMNGEDLPYLNGYPLRLVIPGNYSDSWVKMLSNITVTNKYRSLFFMDVAYRVPDNDCECEDPEKRVKKTKPITKMNVKSIIGYPTTGTELNNKSHVVVRGLAWDDGHGIQDVMISTDNGKTWDKALLDDGKLGRYAYRAFRFAYKPNTYGEVTIMSKAINKLGDEQPLAKDIKWNHGGYKFNGVDEVKVKIV</sequence>
<dbReference type="AlphaFoldDB" id="A0A6S6TPJ4"/>
<evidence type="ECO:0000259" key="6">
    <source>
        <dbReference type="Pfam" id="PF00174"/>
    </source>
</evidence>
<keyword evidence="2" id="KW-0500">Molybdenum</keyword>
<reference evidence="8" key="1">
    <citation type="submission" date="2020-01" db="EMBL/GenBank/DDBJ databases">
        <authorList>
            <person name="Meier V. D."/>
            <person name="Meier V D."/>
        </authorList>
    </citation>
    <scope>NUCLEOTIDE SEQUENCE</scope>
    <source>
        <strain evidence="8">HLG_WM_MAG_06</strain>
    </source>
</reference>
<proteinExistence type="predicted"/>
<feature type="domain" description="Moybdenum cofactor oxidoreductase dimerisation" evidence="7">
    <location>
        <begin position="280"/>
        <end position="388"/>
    </location>
</feature>
<dbReference type="Gene3D" id="3.90.420.10">
    <property type="entry name" value="Oxidoreductase, molybdopterin-binding domain"/>
    <property type="match status" value="1"/>
</dbReference>
<evidence type="ECO:0000313" key="8">
    <source>
        <dbReference type="EMBL" id="CAA6818238.1"/>
    </source>
</evidence>
<feature type="region of interest" description="Disordered" evidence="5">
    <location>
        <begin position="23"/>
        <end position="54"/>
    </location>
</feature>
<dbReference type="GO" id="GO:0006790">
    <property type="term" value="P:sulfur compound metabolic process"/>
    <property type="evidence" value="ECO:0007669"/>
    <property type="project" value="TreeGrafter"/>
</dbReference>
<dbReference type="PRINTS" id="PR00407">
    <property type="entry name" value="EUMOPTERIN"/>
</dbReference>
<dbReference type="Gene3D" id="2.60.40.650">
    <property type="match status" value="1"/>
</dbReference>
<dbReference type="InterPro" id="IPR008335">
    <property type="entry name" value="Mopterin_OxRdtase_euk"/>
</dbReference>
<feature type="domain" description="Oxidoreductase molybdopterin-binding" evidence="6">
    <location>
        <begin position="85"/>
        <end position="250"/>
    </location>
</feature>
<dbReference type="PANTHER" id="PTHR19372:SF7">
    <property type="entry name" value="SULFITE OXIDASE, MITOCHONDRIAL"/>
    <property type="match status" value="1"/>
</dbReference>
<dbReference type="InterPro" id="IPR005066">
    <property type="entry name" value="MoCF_OxRdtse_dimer"/>
</dbReference>
<accession>A0A6S6TPJ4</accession>
<evidence type="ECO:0000256" key="3">
    <source>
        <dbReference type="ARBA" id="ARBA00022723"/>
    </source>
</evidence>
<name>A0A6S6TPJ4_9BACT</name>
<dbReference type="SUPFAM" id="SSF56524">
    <property type="entry name" value="Oxidoreductase molybdopterin-binding domain"/>
    <property type="match status" value="1"/>
</dbReference>
<keyword evidence="3" id="KW-0479">Metal-binding</keyword>
<dbReference type="PANTHER" id="PTHR19372">
    <property type="entry name" value="SULFITE REDUCTASE"/>
    <property type="match status" value="1"/>
</dbReference>
<gene>
    <name evidence="8" type="ORF">HELGO_WM23063</name>
</gene>
<dbReference type="GO" id="GO:0030151">
    <property type="term" value="F:molybdenum ion binding"/>
    <property type="evidence" value="ECO:0007669"/>
    <property type="project" value="InterPro"/>
</dbReference>
<dbReference type="GO" id="GO:0043546">
    <property type="term" value="F:molybdopterin cofactor binding"/>
    <property type="evidence" value="ECO:0007669"/>
    <property type="project" value="TreeGrafter"/>
</dbReference>
<keyword evidence="4" id="KW-0560">Oxidoreductase</keyword>
<dbReference type="GO" id="GO:0008482">
    <property type="term" value="F:sulfite oxidase activity"/>
    <property type="evidence" value="ECO:0007669"/>
    <property type="project" value="TreeGrafter"/>
</dbReference>
<dbReference type="Pfam" id="PF03404">
    <property type="entry name" value="Mo-co_dimer"/>
    <property type="match status" value="1"/>
</dbReference>
<dbReference type="InterPro" id="IPR000572">
    <property type="entry name" value="OxRdtase_Mopterin-bd_dom"/>
</dbReference>
<evidence type="ECO:0000256" key="2">
    <source>
        <dbReference type="ARBA" id="ARBA00022505"/>
    </source>
</evidence>
<dbReference type="SUPFAM" id="SSF81296">
    <property type="entry name" value="E set domains"/>
    <property type="match status" value="1"/>
</dbReference>
<dbReference type="GO" id="GO:0020037">
    <property type="term" value="F:heme binding"/>
    <property type="evidence" value="ECO:0007669"/>
    <property type="project" value="TreeGrafter"/>
</dbReference>
<evidence type="ECO:0000259" key="7">
    <source>
        <dbReference type="Pfam" id="PF03404"/>
    </source>
</evidence>
<dbReference type="Pfam" id="PF00174">
    <property type="entry name" value="Oxidored_molyb"/>
    <property type="match status" value="1"/>
</dbReference>
<organism evidence="8">
    <name type="scientific">uncultured Sulfurovum sp</name>
    <dbReference type="NCBI Taxonomy" id="269237"/>
    <lineage>
        <taxon>Bacteria</taxon>
        <taxon>Pseudomonadati</taxon>
        <taxon>Campylobacterota</taxon>
        <taxon>Epsilonproteobacteria</taxon>
        <taxon>Campylobacterales</taxon>
        <taxon>Sulfurovaceae</taxon>
        <taxon>Sulfurovum</taxon>
        <taxon>environmental samples</taxon>
    </lineage>
</organism>
<evidence type="ECO:0000256" key="1">
    <source>
        <dbReference type="ARBA" id="ARBA00001924"/>
    </source>
</evidence>
<evidence type="ECO:0000256" key="4">
    <source>
        <dbReference type="ARBA" id="ARBA00023002"/>
    </source>
</evidence>